<proteinExistence type="predicted"/>
<keyword evidence="1" id="KW-0812">Transmembrane</keyword>
<sequence>MLNRQRLGAMLLFAGIILYGIIHIAAVIHIPLVTVWSTRWGLYLEAVSETGGLIGLVVAILLFTVGMVLLLTGLIPGMNMGKTIQEIRERDREFDEQYGSNIRGSYDGQDR</sequence>
<protein>
    <submittedName>
        <fullName evidence="2">Uncharacterized protein</fullName>
    </submittedName>
</protein>
<evidence type="ECO:0000313" key="2">
    <source>
        <dbReference type="EMBL" id="MFK0522377.1"/>
    </source>
</evidence>
<feature type="transmembrane region" description="Helical" evidence="1">
    <location>
        <begin position="52"/>
        <end position="75"/>
    </location>
</feature>
<keyword evidence="3" id="KW-1185">Reference proteome</keyword>
<dbReference type="RefSeq" id="WP_402873899.1">
    <property type="nucleotide sequence ID" value="NZ_JBIYSL010000002.1"/>
</dbReference>
<evidence type="ECO:0000256" key="1">
    <source>
        <dbReference type="SAM" id="Phobius"/>
    </source>
</evidence>
<reference evidence="2 3" key="1">
    <citation type="submission" date="2024-11" db="EMBL/GenBank/DDBJ databases">
        <title>Identification and Characterization of a Novel Fosfomycin Bacillithiol Transferase FosB8 in Paenibacillus illinoisensis.</title>
        <authorList>
            <person name="Lu W."/>
        </authorList>
    </citation>
    <scope>NUCLEOTIDE SEQUENCE [LARGE SCALE GENOMIC DNA]</scope>
    <source>
        <strain evidence="2 3">WP77</strain>
    </source>
</reference>
<dbReference type="EMBL" id="JBIYSL010000002">
    <property type="protein sequence ID" value="MFK0522377.1"/>
    <property type="molecule type" value="Genomic_DNA"/>
</dbReference>
<accession>A0ABW8HTP5</accession>
<keyword evidence="1" id="KW-0472">Membrane</keyword>
<gene>
    <name evidence="2" type="ORF">ACINKY_09225</name>
</gene>
<dbReference type="Proteomes" id="UP001618531">
    <property type="component" value="Unassembled WGS sequence"/>
</dbReference>
<evidence type="ECO:0000313" key="3">
    <source>
        <dbReference type="Proteomes" id="UP001618531"/>
    </source>
</evidence>
<name>A0ABW8HTP5_9BACL</name>
<feature type="transmembrane region" description="Helical" evidence="1">
    <location>
        <begin position="7"/>
        <end position="32"/>
    </location>
</feature>
<organism evidence="2 3">
    <name type="scientific">Paenibacillus illinoisensis</name>
    <dbReference type="NCBI Taxonomy" id="59845"/>
    <lineage>
        <taxon>Bacteria</taxon>
        <taxon>Bacillati</taxon>
        <taxon>Bacillota</taxon>
        <taxon>Bacilli</taxon>
        <taxon>Bacillales</taxon>
        <taxon>Paenibacillaceae</taxon>
        <taxon>Paenibacillus</taxon>
    </lineage>
</organism>
<comment type="caution">
    <text evidence="2">The sequence shown here is derived from an EMBL/GenBank/DDBJ whole genome shotgun (WGS) entry which is preliminary data.</text>
</comment>
<keyword evidence="1" id="KW-1133">Transmembrane helix</keyword>